<evidence type="ECO:0000313" key="2">
    <source>
        <dbReference type="Proteomes" id="UP000287601"/>
    </source>
</evidence>
<reference evidence="1 2" key="1">
    <citation type="submission" date="2019-01" db="EMBL/GenBank/DDBJ databases">
        <title>Draft genomes of a novel of Aminipila strains.</title>
        <authorList>
            <person name="Ma S."/>
        </authorList>
    </citation>
    <scope>NUCLEOTIDE SEQUENCE [LARGE SCALE GENOMIC DNA]</scope>
    <source>
        <strain evidence="2">JN-39</strain>
    </source>
</reference>
<dbReference type="AlphaFoldDB" id="A0A410PWQ0"/>
<dbReference type="Proteomes" id="UP000287601">
    <property type="component" value="Chromosome"/>
</dbReference>
<dbReference type="EMBL" id="CP035281">
    <property type="protein sequence ID" value="QAT43334.1"/>
    <property type="molecule type" value="Genomic_DNA"/>
</dbReference>
<dbReference type="KEGG" id="amij:EQM06_08960"/>
<evidence type="ECO:0000313" key="1">
    <source>
        <dbReference type="EMBL" id="QAT43334.1"/>
    </source>
</evidence>
<sequence length="135" mass="15345">MSCNCDCNRLNGIKDLKEGLCNLQQGVKYLCNALDALRCYKICEADNCLLKGICQSEKGLCQCERGLRNLNDDLDRQEIRTIREGICKIRNGIQDICDVWEDLRRQCGCQIEEDLVNGIADIKEGIDRINSVICR</sequence>
<name>A0A410PWQ0_9FIRM</name>
<accession>A0A410PWQ0</accession>
<dbReference type="RefSeq" id="WP_128746047.1">
    <property type="nucleotide sequence ID" value="NZ_CP035281.1"/>
</dbReference>
<organism evidence="1 2">
    <name type="scientific">Aminipila luticellarii</name>
    <dbReference type="NCBI Taxonomy" id="2507160"/>
    <lineage>
        <taxon>Bacteria</taxon>
        <taxon>Bacillati</taxon>
        <taxon>Bacillota</taxon>
        <taxon>Clostridia</taxon>
        <taxon>Peptostreptococcales</taxon>
        <taxon>Anaerovoracaceae</taxon>
        <taxon>Aminipila</taxon>
    </lineage>
</organism>
<protein>
    <submittedName>
        <fullName evidence="1">Uncharacterized protein</fullName>
    </submittedName>
</protein>
<proteinExistence type="predicted"/>
<keyword evidence="2" id="KW-1185">Reference proteome</keyword>
<gene>
    <name evidence="1" type="ORF">EQM06_08960</name>
</gene>